<name>A0A154PPD5_DUFNO</name>
<feature type="compositionally biased region" description="Basic and acidic residues" evidence="1">
    <location>
        <begin position="352"/>
        <end position="366"/>
    </location>
</feature>
<dbReference type="Proteomes" id="UP000076502">
    <property type="component" value="Unassembled WGS sequence"/>
</dbReference>
<feature type="compositionally biased region" description="Basic and acidic residues" evidence="1">
    <location>
        <begin position="534"/>
        <end position="557"/>
    </location>
</feature>
<feature type="compositionally biased region" description="Polar residues" evidence="1">
    <location>
        <begin position="275"/>
        <end position="297"/>
    </location>
</feature>
<evidence type="ECO:0000313" key="2">
    <source>
        <dbReference type="EMBL" id="KZC13729.1"/>
    </source>
</evidence>
<dbReference type="EMBL" id="KQ435010">
    <property type="protein sequence ID" value="KZC13729.1"/>
    <property type="molecule type" value="Genomic_DNA"/>
</dbReference>
<feature type="region of interest" description="Disordered" evidence="1">
    <location>
        <begin position="404"/>
        <end position="463"/>
    </location>
</feature>
<dbReference type="OrthoDB" id="7632436at2759"/>
<proteinExistence type="predicted"/>
<feature type="compositionally biased region" description="Low complexity" evidence="1">
    <location>
        <begin position="644"/>
        <end position="659"/>
    </location>
</feature>
<feature type="compositionally biased region" description="Polar residues" evidence="1">
    <location>
        <begin position="194"/>
        <end position="228"/>
    </location>
</feature>
<feature type="compositionally biased region" description="Polar residues" evidence="1">
    <location>
        <begin position="336"/>
        <end position="348"/>
    </location>
</feature>
<feature type="compositionally biased region" description="Low complexity" evidence="1">
    <location>
        <begin position="444"/>
        <end position="457"/>
    </location>
</feature>
<feature type="region of interest" description="Disordered" evidence="1">
    <location>
        <begin position="336"/>
        <end position="366"/>
    </location>
</feature>
<feature type="region of interest" description="Disordered" evidence="1">
    <location>
        <begin position="640"/>
        <end position="661"/>
    </location>
</feature>
<dbReference type="OMA" id="NMQWLKS"/>
<evidence type="ECO:0000313" key="3">
    <source>
        <dbReference type="Proteomes" id="UP000076502"/>
    </source>
</evidence>
<feature type="region of interest" description="Disordered" evidence="1">
    <location>
        <begin position="526"/>
        <end position="562"/>
    </location>
</feature>
<evidence type="ECO:0000256" key="1">
    <source>
        <dbReference type="SAM" id="MobiDB-lite"/>
    </source>
</evidence>
<keyword evidence="3" id="KW-1185">Reference proteome</keyword>
<dbReference type="AlphaFoldDB" id="A0A154PPD5"/>
<feature type="region of interest" description="Disordered" evidence="1">
    <location>
        <begin position="167"/>
        <end position="297"/>
    </location>
</feature>
<reference evidence="2 3" key="1">
    <citation type="submission" date="2015-07" db="EMBL/GenBank/DDBJ databases">
        <title>The genome of Dufourea novaeangliae.</title>
        <authorList>
            <person name="Pan H."/>
            <person name="Kapheim K."/>
        </authorList>
    </citation>
    <scope>NUCLEOTIDE SEQUENCE [LARGE SCALE GENOMIC DNA]</scope>
    <source>
        <strain evidence="2">0120121106</strain>
        <tissue evidence="2">Whole body</tissue>
    </source>
</reference>
<gene>
    <name evidence="2" type="ORF">WN55_06018</name>
</gene>
<feature type="compositionally biased region" description="Basic and acidic residues" evidence="1">
    <location>
        <begin position="167"/>
        <end position="184"/>
    </location>
</feature>
<feature type="compositionally biased region" description="Polar residues" evidence="1">
    <location>
        <begin position="254"/>
        <end position="268"/>
    </location>
</feature>
<protein>
    <submittedName>
        <fullName evidence="2">Uncharacterized protein</fullName>
    </submittedName>
</protein>
<organism evidence="2 3">
    <name type="scientific">Dufourea novaeangliae</name>
    <name type="common">Sweat bee</name>
    <dbReference type="NCBI Taxonomy" id="178035"/>
    <lineage>
        <taxon>Eukaryota</taxon>
        <taxon>Metazoa</taxon>
        <taxon>Ecdysozoa</taxon>
        <taxon>Arthropoda</taxon>
        <taxon>Hexapoda</taxon>
        <taxon>Insecta</taxon>
        <taxon>Pterygota</taxon>
        <taxon>Neoptera</taxon>
        <taxon>Endopterygota</taxon>
        <taxon>Hymenoptera</taxon>
        <taxon>Apocrita</taxon>
        <taxon>Aculeata</taxon>
        <taxon>Apoidea</taxon>
        <taxon>Anthophila</taxon>
        <taxon>Halictidae</taxon>
        <taxon>Rophitinae</taxon>
        <taxon>Dufourea</taxon>
    </lineage>
</organism>
<sequence length="1193" mass="133588">MDSTDKDIKEQYYIEQMAVIGKMHNMQWLKSNSQLSGHTKVYPDGKELISSPLKAKLSEGTKECTIIVSSSNASNSPELKNNDHITKENINNSNIVTTNNTLQSTLQVVQPSEKSNMETIWSKDVNVTSTLFPNSQSLVVQRLDEQEMVNKNLQENIVTVQLEQLSFKEEEKSKSEESCNESHNEWGTIRRNIPDSTKSVPDVGNQINSKQCHDNNNNNAKSKTQSTSELKKGMQKTTTKINTKKCNDQKTRKQAGSSLKESCTISKQGSKDQVDSLNSCSNDKTSTSGVDSRKTSVSPALKFHDKCSKVNGCNRQLITGKGTPVKEQQFYKQQFSTLNDSANRNKSSMDGLDEKSKLQKKNTEADETKKCHKVQVIRTQSYNVQYNRNKPLVKPQQRYLRNAAKPEEENSVNRTSGFDNGIGVPNTTENVTKKKYENQQSAISKQTSDTQLTQSTSGKNSKNFNVLECSTSERTLGKTSGSVSCRKNYQSLSNTKTTVDRNVKEDQGCVQKFKKDSYVYRRTSGTVQSSIKETNGKEKPDDYKKSVTENNSTKDYKVSQAEGSKITAFSHKATNGASNTNKTDTSDSAIVNNVQSVKSLNSCSSNKDSATINTSVLTSQESQILQNSCNGTEVQFTKTEQEHTNNYNSNKTNTSNSETKSVKFSDNIQEINTMMDSTPSSYKDNIVQPHGITTNTFYSDSQLTPNIGNAQETENHHSVQNKSYFDNNNTHYTNTSTAVQNSERDLYLLDIAYQKPEQPSHVPPENVSPHNNCNSVIPMSSGLPYQSISGMYLNQYNNANNVSRKPADSTIVSQNVLVPNSTSYTMEHQNIMQGESSNTLMHNPQTSILPPPGFHNHPIAAQHNQWNLPLPDMVLFGNMMNPAHSLNMQMQNSRHLCGTDFNSIQQTGYMQHPLFYVPQLCMQGWNPLVQYPAPLFQNPPYTNCSTFTNQVLPSNTMADTINCSIPTSMQNNPYKQFQQMQQFESNPNFSVPVKLDNYMGNMQGCRSNARTKDNTMVDVHGKTSQYRAPLANDYQNNCSQDGQTMVPYSYAVTMDSVARSVPSNMHMQLNQKYSPRVSATANYQRMPETCAAFQTNQNSGNRRDDLSGNDSECIPPMVSPKECMYYGVNYSKKSDVIQNSSLRSDTKPVAYMPHGNARQYVPQFHENPAYHVSPKELSPRVITGRSIRKTTEQ</sequence>
<accession>A0A154PPD5</accession>